<feature type="compositionally biased region" description="Pro residues" evidence="10">
    <location>
        <begin position="608"/>
        <end position="620"/>
    </location>
</feature>
<feature type="transmembrane region" description="Helical" evidence="11">
    <location>
        <begin position="392"/>
        <end position="414"/>
    </location>
</feature>
<evidence type="ECO:0000256" key="5">
    <source>
        <dbReference type="ARBA" id="ARBA00022989"/>
    </source>
</evidence>
<keyword evidence="13" id="KW-1185">Reference proteome</keyword>
<feature type="transmembrane region" description="Helical" evidence="11">
    <location>
        <begin position="68"/>
        <end position="88"/>
    </location>
</feature>
<keyword evidence="2 9" id="KW-0813">Transport</keyword>
<evidence type="ECO:0000256" key="1">
    <source>
        <dbReference type="ARBA" id="ARBA00004141"/>
    </source>
</evidence>
<dbReference type="GO" id="GO:0005332">
    <property type="term" value="F:gamma-aminobutyric acid:sodium:chloride symporter activity"/>
    <property type="evidence" value="ECO:0007669"/>
    <property type="project" value="TreeGrafter"/>
</dbReference>
<evidence type="ECO:0000256" key="9">
    <source>
        <dbReference type="RuleBase" id="RU003732"/>
    </source>
</evidence>
<feature type="binding site" evidence="7">
    <location>
        <position position="309"/>
    </location>
    <ligand>
        <name>Na(+)</name>
        <dbReference type="ChEBI" id="CHEBI:29101"/>
        <label>1</label>
    </ligand>
</feature>
<protein>
    <recommendedName>
        <fullName evidence="9">Transporter</fullName>
    </recommendedName>
</protein>
<dbReference type="EMBL" id="CATQJA010002659">
    <property type="protein sequence ID" value="CAJ0580358.1"/>
    <property type="molecule type" value="Genomic_DNA"/>
</dbReference>
<feature type="non-terminal residue" evidence="12">
    <location>
        <position position="636"/>
    </location>
</feature>
<feature type="transmembrane region" description="Helical" evidence="11">
    <location>
        <begin position="114"/>
        <end position="141"/>
    </location>
</feature>
<feature type="binding site" evidence="7">
    <location>
        <position position="54"/>
    </location>
    <ligand>
        <name>Na(+)</name>
        <dbReference type="ChEBI" id="CHEBI:29101"/>
        <label>1</label>
    </ligand>
</feature>
<proteinExistence type="inferred from homology"/>
<dbReference type="PROSITE" id="PS00610">
    <property type="entry name" value="NA_NEUROTRAN_SYMP_1"/>
    <property type="match status" value="1"/>
</dbReference>
<dbReference type="GO" id="GO:0043005">
    <property type="term" value="C:neuron projection"/>
    <property type="evidence" value="ECO:0007669"/>
    <property type="project" value="TreeGrafter"/>
</dbReference>
<evidence type="ECO:0000256" key="8">
    <source>
        <dbReference type="PIRSR" id="PIRSR600175-2"/>
    </source>
</evidence>
<dbReference type="PANTHER" id="PTHR11616">
    <property type="entry name" value="SODIUM/CHLORIDE DEPENDENT TRANSPORTER"/>
    <property type="match status" value="1"/>
</dbReference>
<gene>
    <name evidence="12" type="ORF">MSPICULIGERA_LOCUS18556</name>
</gene>
<dbReference type="InterPro" id="IPR000175">
    <property type="entry name" value="Na/ntran_symport"/>
</dbReference>
<sequence>MSFPSSVRSEYSSSRLSNRAQDGEDFEREIERDRWASHVQYLLSCIGYTVGLGNVWRFPYVAFENGGAAFLFPYICCNILFGMPLLYFEMSLGQYLQAGPNLVYFKLKPVLQGIGWSMTMVSLLISMYYNVIISWIGLYLVKTYWVDEWATCGHPWNNDACTSLKDNLKWCMNDTMQLAERRLWFRGDCVEKYPNTTLETATEQYFMNQVLNLTTGLDDFGNMNWDNFMSLCAVWVIEVFILWKGVQLIGKASLITTTIPYFIIGIIFWRGLSLPGAYKGIKFYILEPDMSKLLDPKTWKAALAQVCFSLSLGMGGLQAMASYNERSHNCLRDAVVVAGADIFMSLFGGVAVFSVVGSLAHAKNVKVEDAIASGQGLAFIAYPEALSRMDGSLVWCFIFFLMLFCLGLSTQFVYIETLACGVLDQWPHLYPMRPVIILLIALVEMIPGVLMCTGSGMYWLNLWDTYTSSVALCLACVAELMTLFSLMAGRTSIGDEGQPGYYLYPIWSEVLGWFFGLLPVLFVPGLALWHITAYRKKGNPAGAFRVHESHPSYARMKREAENGMLLPGILDSCLNGSLDVPVGDMMPDTPLAANLLIGLPNVGPIPAVAPIPQTPAPPASAPSSEAPKSSEQPKKS</sequence>
<dbReference type="InterPro" id="IPR037272">
    <property type="entry name" value="SNS_sf"/>
</dbReference>
<evidence type="ECO:0000256" key="10">
    <source>
        <dbReference type="SAM" id="MobiDB-lite"/>
    </source>
</evidence>
<comment type="similarity">
    <text evidence="9">Belongs to the sodium:neurotransmitter symporter (SNF) (TC 2.A.22) family.</text>
</comment>
<dbReference type="GO" id="GO:0046872">
    <property type="term" value="F:metal ion binding"/>
    <property type="evidence" value="ECO:0007669"/>
    <property type="project" value="UniProtKB-KW"/>
</dbReference>
<dbReference type="PRINTS" id="PR00176">
    <property type="entry name" value="NANEUSMPORT"/>
</dbReference>
<feature type="compositionally biased region" description="Low complexity" evidence="10">
    <location>
        <begin position="621"/>
        <end position="630"/>
    </location>
</feature>
<comment type="subcellular location">
    <subcellularLocation>
        <location evidence="1">Membrane</location>
        <topology evidence="1">Multi-pass membrane protein</topology>
    </subcellularLocation>
</comment>
<keyword evidence="5 11" id="KW-1133">Transmembrane helix</keyword>
<evidence type="ECO:0000313" key="13">
    <source>
        <dbReference type="Proteomes" id="UP001177023"/>
    </source>
</evidence>
<feature type="transmembrane region" description="Helical" evidence="11">
    <location>
        <begin position="335"/>
        <end position="356"/>
    </location>
</feature>
<keyword evidence="8" id="KW-1015">Disulfide bond</keyword>
<reference evidence="12" key="1">
    <citation type="submission" date="2023-06" db="EMBL/GenBank/DDBJ databases">
        <authorList>
            <person name="Delattre M."/>
        </authorList>
    </citation>
    <scope>NUCLEOTIDE SEQUENCE</scope>
    <source>
        <strain evidence="12">AF72</strain>
    </source>
</reference>
<keyword evidence="7" id="KW-0915">Sodium</keyword>
<dbReference type="AlphaFoldDB" id="A0AA36D604"/>
<feature type="transmembrane region" description="Helical" evidence="11">
    <location>
        <begin position="435"/>
        <end position="460"/>
    </location>
</feature>
<feature type="binding site" evidence="7">
    <location>
        <position position="50"/>
    </location>
    <ligand>
        <name>Na(+)</name>
        <dbReference type="ChEBI" id="CHEBI:29101"/>
        <label>1</label>
    </ligand>
</feature>
<name>A0AA36D604_9BILA</name>
<feature type="transmembrane region" description="Helical" evidence="11">
    <location>
        <begin position="258"/>
        <end position="278"/>
    </location>
</feature>
<accession>A0AA36D604</accession>
<feature type="transmembrane region" description="Helical" evidence="11">
    <location>
        <begin position="466"/>
        <end position="489"/>
    </location>
</feature>
<evidence type="ECO:0000256" key="2">
    <source>
        <dbReference type="ARBA" id="ARBA00022448"/>
    </source>
</evidence>
<feature type="transmembrane region" description="Helical" evidence="11">
    <location>
        <begin position="298"/>
        <end position="323"/>
    </location>
</feature>
<feature type="disulfide bond" evidence="8">
    <location>
        <begin position="152"/>
        <end position="161"/>
    </location>
</feature>
<dbReference type="Pfam" id="PF00209">
    <property type="entry name" value="SNF"/>
    <property type="match status" value="1"/>
</dbReference>
<dbReference type="PROSITE" id="PS50267">
    <property type="entry name" value="NA_NEUROTRAN_SYMP_3"/>
    <property type="match status" value="1"/>
</dbReference>
<dbReference type="Proteomes" id="UP001177023">
    <property type="component" value="Unassembled WGS sequence"/>
</dbReference>
<keyword evidence="6 11" id="KW-0472">Membrane</keyword>
<keyword evidence="7" id="KW-0479">Metal-binding</keyword>
<comment type="caution">
    <text evidence="12">The sequence shown here is derived from an EMBL/GenBank/DDBJ whole genome shotgun (WGS) entry which is preliminary data.</text>
</comment>
<evidence type="ECO:0000313" key="12">
    <source>
        <dbReference type="EMBL" id="CAJ0580358.1"/>
    </source>
</evidence>
<keyword evidence="4 9" id="KW-0769">Symport</keyword>
<evidence type="ECO:0000256" key="4">
    <source>
        <dbReference type="ARBA" id="ARBA00022847"/>
    </source>
</evidence>
<evidence type="ECO:0000256" key="11">
    <source>
        <dbReference type="SAM" id="Phobius"/>
    </source>
</evidence>
<feature type="binding site" evidence="7">
    <location>
        <position position="406"/>
    </location>
    <ligand>
        <name>Na(+)</name>
        <dbReference type="ChEBI" id="CHEBI:29101"/>
        <label>1</label>
    </ligand>
</feature>
<evidence type="ECO:0000256" key="3">
    <source>
        <dbReference type="ARBA" id="ARBA00022692"/>
    </source>
</evidence>
<dbReference type="GO" id="GO:0005886">
    <property type="term" value="C:plasma membrane"/>
    <property type="evidence" value="ECO:0007669"/>
    <property type="project" value="TreeGrafter"/>
</dbReference>
<feature type="binding site" evidence="7">
    <location>
        <position position="47"/>
    </location>
    <ligand>
        <name>Na(+)</name>
        <dbReference type="ChEBI" id="CHEBI:29101"/>
        <label>1</label>
    </ligand>
</feature>
<evidence type="ECO:0000256" key="6">
    <source>
        <dbReference type="ARBA" id="ARBA00023136"/>
    </source>
</evidence>
<feature type="region of interest" description="Disordered" evidence="10">
    <location>
        <begin position="608"/>
        <end position="636"/>
    </location>
</feature>
<evidence type="ECO:0000256" key="7">
    <source>
        <dbReference type="PIRSR" id="PIRSR600175-1"/>
    </source>
</evidence>
<dbReference type="SUPFAM" id="SSF161070">
    <property type="entry name" value="SNF-like"/>
    <property type="match status" value="1"/>
</dbReference>
<organism evidence="12 13">
    <name type="scientific">Mesorhabditis spiculigera</name>
    <dbReference type="NCBI Taxonomy" id="96644"/>
    <lineage>
        <taxon>Eukaryota</taxon>
        <taxon>Metazoa</taxon>
        <taxon>Ecdysozoa</taxon>
        <taxon>Nematoda</taxon>
        <taxon>Chromadorea</taxon>
        <taxon>Rhabditida</taxon>
        <taxon>Rhabditina</taxon>
        <taxon>Rhabditomorpha</taxon>
        <taxon>Rhabditoidea</taxon>
        <taxon>Rhabditidae</taxon>
        <taxon>Mesorhabditinae</taxon>
        <taxon>Mesorhabditis</taxon>
    </lineage>
</organism>
<feature type="transmembrane region" description="Helical" evidence="11">
    <location>
        <begin position="510"/>
        <end position="531"/>
    </location>
</feature>
<keyword evidence="3 9" id="KW-0812">Transmembrane</keyword>
<dbReference type="PANTHER" id="PTHR11616:SF326">
    <property type="entry name" value="SODIUM-DEPENDENT TRANSPORTER SNF-5"/>
    <property type="match status" value="1"/>
</dbReference>